<sequence>MLARHYTNSGLLSFPCFHLYFELTPYRLLIITSTAVFGFTKAALISKGNDAGSVTVEWISSIVIFLLLYILEIIDTSKRPAMRWIFEKDCALYLWSAMGYPPVYPPLTGYRLLVTIATGAFGLTKASLSYHGFSVAPNAIDWVFGTAVTISMFWLGL</sequence>
<gene>
    <name evidence="2" type="ORF">Hypma_014956</name>
</gene>
<feature type="transmembrane region" description="Helical" evidence="1">
    <location>
        <begin position="26"/>
        <end position="44"/>
    </location>
</feature>
<evidence type="ECO:0000313" key="3">
    <source>
        <dbReference type="Proteomes" id="UP000076154"/>
    </source>
</evidence>
<organism evidence="2 3">
    <name type="scientific">Hypsizygus marmoreus</name>
    <name type="common">White beech mushroom</name>
    <name type="synonym">Agaricus marmoreus</name>
    <dbReference type="NCBI Taxonomy" id="39966"/>
    <lineage>
        <taxon>Eukaryota</taxon>
        <taxon>Fungi</taxon>
        <taxon>Dikarya</taxon>
        <taxon>Basidiomycota</taxon>
        <taxon>Agaricomycotina</taxon>
        <taxon>Agaricomycetes</taxon>
        <taxon>Agaricomycetidae</taxon>
        <taxon>Agaricales</taxon>
        <taxon>Tricholomatineae</taxon>
        <taxon>Lyophyllaceae</taxon>
        <taxon>Hypsizygus</taxon>
    </lineage>
</organism>
<accession>A0A369K5E5</accession>
<protein>
    <submittedName>
        <fullName evidence="2">Uncharacterized protein</fullName>
    </submittedName>
</protein>
<evidence type="ECO:0000256" key="1">
    <source>
        <dbReference type="SAM" id="Phobius"/>
    </source>
</evidence>
<dbReference type="EMBL" id="LUEZ02000010">
    <property type="protein sequence ID" value="RDB28720.1"/>
    <property type="molecule type" value="Genomic_DNA"/>
</dbReference>
<dbReference type="Proteomes" id="UP000076154">
    <property type="component" value="Unassembled WGS sequence"/>
</dbReference>
<dbReference type="InParanoid" id="A0A369K5E5"/>
<feature type="transmembrane region" description="Helical" evidence="1">
    <location>
        <begin position="103"/>
        <end position="123"/>
    </location>
</feature>
<comment type="caution">
    <text evidence="2">The sequence shown here is derived from an EMBL/GenBank/DDBJ whole genome shotgun (WGS) entry which is preliminary data.</text>
</comment>
<evidence type="ECO:0000313" key="2">
    <source>
        <dbReference type="EMBL" id="RDB28720.1"/>
    </source>
</evidence>
<dbReference type="OrthoDB" id="3058001at2759"/>
<proteinExistence type="predicted"/>
<dbReference type="AlphaFoldDB" id="A0A369K5E5"/>
<keyword evidence="3" id="KW-1185">Reference proteome</keyword>
<reference evidence="2" key="1">
    <citation type="submission" date="2018-04" db="EMBL/GenBank/DDBJ databases">
        <title>Whole genome sequencing of Hypsizygus marmoreus.</title>
        <authorList>
            <person name="Choi I.-G."/>
            <person name="Min B."/>
            <person name="Kim J.-G."/>
            <person name="Kim S."/>
            <person name="Oh Y.-L."/>
            <person name="Kong W.-S."/>
            <person name="Park H."/>
            <person name="Jeong J."/>
            <person name="Song E.-S."/>
        </authorList>
    </citation>
    <scope>NUCLEOTIDE SEQUENCE [LARGE SCALE GENOMIC DNA]</scope>
    <source>
        <strain evidence="2">51987-8</strain>
    </source>
</reference>
<feature type="transmembrane region" description="Helical" evidence="1">
    <location>
        <begin position="135"/>
        <end position="155"/>
    </location>
</feature>
<name>A0A369K5E5_HYPMA</name>
<keyword evidence="1" id="KW-1133">Transmembrane helix</keyword>
<feature type="transmembrane region" description="Helical" evidence="1">
    <location>
        <begin position="56"/>
        <end position="74"/>
    </location>
</feature>
<keyword evidence="1" id="KW-0472">Membrane</keyword>
<keyword evidence="1" id="KW-0812">Transmembrane</keyword>